<dbReference type="PATRIC" id="fig|281456.6.peg.769"/>
<dbReference type="PROSITE" id="PS51125">
    <property type="entry name" value="NHL"/>
    <property type="match status" value="3"/>
</dbReference>
<feature type="repeat" description="NHL" evidence="2">
    <location>
        <begin position="102"/>
        <end position="145"/>
    </location>
</feature>
<dbReference type="EMBL" id="LGTE01000003">
    <property type="protein sequence ID" value="KNZ70541.1"/>
    <property type="molecule type" value="Genomic_DNA"/>
</dbReference>
<feature type="repeat" description="NHL" evidence="2">
    <location>
        <begin position="195"/>
        <end position="238"/>
    </location>
</feature>
<dbReference type="InterPro" id="IPR011042">
    <property type="entry name" value="6-blade_b-propeller_TolB-like"/>
</dbReference>
<dbReference type="CDD" id="cd14963">
    <property type="entry name" value="NHL_like_5"/>
    <property type="match status" value="1"/>
</dbReference>
<dbReference type="PANTHER" id="PTHR24104:SF25">
    <property type="entry name" value="PROTEIN LIN-41"/>
    <property type="match status" value="1"/>
</dbReference>
<dbReference type="AlphaFoldDB" id="A0A0L6W4Z5"/>
<evidence type="ECO:0000313" key="5">
    <source>
        <dbReference type="Proteomes" id="UP000037175"/>
    </source>
</evidence>
<dbReference type="InterPro" id="IPR001258">
    <property type="entry name" value="NHL_repeat"/>
</dbReference>
<organism evidence="4 5">
    <name type="scientific">Thermincola ferriacetica</name>
    <dbReference type="NCBI Taxonomy" id="281456"/>
    <lineage>
        <taxon>Bacteria</taxon>
        <taxon>Bacillati</taxon>
        <taxon>Bacillota</taxon>
        <taxon>Clostridia</taxon>
        <taxon>Eubacteriales</taxon>
        <taxon>Thermincolaceae</taxon>
        <taxon>Thermincola</taxon>
    </lineage>
</organism>
<dbReference type="GO" id="GO:0043161">
    <property type="term" value="P:proteasome-mediated ubiquitin-dependent protein catabolic process"/>
    <property type="evidence" value="ECO:0007669"/>
    <property type="project" value="TreeGrafter"/>
</dbReference>
<evidence type="ECO:0000256" key="2">
    <source>
        <dbReference type="PROSITE-ProRule" id="PRU00504"/>
    </source>
</evidence>
<dbReference type="GO" id="GO:0008270">
    <property type="term" value="F:zinc ion binding"/>
    <property type="evidence" value="ECO:0007669"/>
    <property type="project" value="UniProtKB-KW"/>
</dbReference>
<keyword evidence="3" id="KW-0812">Transmembrane</keyword>
<evidence type="ECO:0000256" key="3">
    <source>
        <dbReference type="SAM" id="Phobius"/>
    </source>
</evidence>
<proteinExistence type="predicted"/>
<keyword evidence="3" id="KW-1133">Transmembrane helix</keyword>
<sequence length="332" mass="36486">MGNAANVKRTIKKSKVYSLMLLTFLAVSAIYGYLFYNQVEVEAIPALVDPNGPPKFSRMIYGGFGEEALKKPMDVAVIGQFIYVTDTNNHRVQVFDTGGTPIFKFGKQGDGPGEFQFPYGIAGDNKGNVYVADLYNGGISVHDSKGKFIKYFAEKKPAEKTIETPGGLRIIDNKVYVTDITKSKVYVFDMEGKKLLEIGKMGIKEGELRAPNAVTADKEGNIYVVDTGNQRVQVFDKKGKFLRIINGSPDGKGPSQFVNPRGIGIDSRGIVYVVSNLTHFVHGFDREGNQVFTFGGNGSANDQFSLPNGLFITENDEVLITDTVNQRIAVYE</sequence>
<accession>A0A0L6W4Z5</accession>
<reference evidence="5" key="1">
    <citation type="submission" date="2015-07" db="EMBL/GenBank/DDBJ databases">
        <title>Complete Genome of Thermincola ferriacetica strain Z-0001T.</title>
        <authorList>
            <person name="Lusk B."/>
            <person name="Badalamenti J.P."/>
            <person name="Parameswaran P."/>
            <person name="Bond D.R."/>
            <person name="Torres C.I."/>
        </authorList>
    </citation>
    <scope>NUCLEOTIDE SEQUENCE [LARGE SCALE GENOMIC DNA]</scope>
    <source>
        <strain evidence="5">Z-0001</strain>
    </source>
</reference>
<evidence type="ECO:0000256" key="1">
    <source>
        <dbReference type="ARBA" id="ARBA00022737"/>
    </source>
</evidence>
<dbReference type="InterPro" id="IPR050952">
    <property type="entry name" value="TRIM-NHL_E3_ligases"/>
</dbReference>
<keyword evidence="3" id="KW-0472">Membrane</keyword>
<dbReference type="GO" id="GO:0061630">
    <property type="term" value="F:ubiquitin protein ligase activity"/>
    <property type="evidence" value="ECO:0007669"/>
    <property type="project" value="TreeGrafter"/>
</dbReference>
<comment type="caution">
    <text evidence="4">The sequence shown here is derived from an EMBL/GenBank/DDBJ whole genome shotgun (WGS) entry which is preliminary data.</text>
</comment>
<feature type="repeat" description="NHL" evidence="2">
    <location>
        <begin position="82"/>
        <end position="98"/>
    </location>
</feature>
<dbReference type="Gene3D" id="2.120.10.30">
    <property type="entry name" value="TolB, C-terminal domain"/>
    <property type="match status" value="2"/>
</dbReference>
<gene>
    <name evidence="4" type="ORF">Tfer_0723</name>
</gene>
<protein>
    <submittedName>
        <fullName evidence="4">NHL repeat containing protein</fullName>
    </submittedName>
</protein>
<feature type="transmembrane region" description="Helical" evidence="3">
    <location>
        <begin position="16"/>
        <end position="36"/>
    </location>
</feature>
<evidence type="ECO:0000313" key="4">
    <source>
        <dbReference type="EMBL" id="KNZ70541.1"/>
    </source>
</evidence>
<dbReference type="SUPFAM" id="SSF101898">
    <property type="entry name" value="NHL repeat"/>
    <property type="match status" value="1"/>
</dbReference>
<keyword evidence="1" id="KW-0677">Repeat</keyword>
<dbReference type="PANTHER" id="PTHR24104">
    <property type="entry name" value="E3 UBIQUITIN-PROTEIN LIGASE NHLRC1-RELATED"/>
    <property type="match status" value="1"/>
</dbReference>
<dbReference type="Proteomes" id="UP000037175">
    <property type="component" value="Unassembled WGS sequence"/>
</dbReference>
<dbReference type="Pfam" id="PF17170">
    <property type="entry name" value="DUF5128"/>
    <property type="match status" value="2"/>
</dbReference>
<name>A0A0L6W4Z5_9FIRM</name>
<keyword evidence="5" id="KW-1185">Reference proteome</keyword>
<dbReference type="GO" id="GO:0000209">
    <property type="term" value="P:protein polyubiquitination"/>
    <property type="evidence" value="ECO:0007669"/>
    <property type="project" value="TreeGrafter"/>
</dbReference>